<evidence type="ECO:0000256" key="7">
    <source>
        <dbReference type="ARBA" id="ARBA00022989"/>
    </source>
</evidence>
<evidence type="ECO:0000256" key="12">
    <source>
        <dbReference type="SAM" id="SignalP"/>
    </source>
</evidence>
<evidence type="ECO:0000256" key="6">
    <source>
        <dbReference type="ARBA" id="ARBA00022824"/>
    </source>
</evidence>
<dbReference type="GO" id="GO:0006629">
    <property type="term" value="P:lipid metabolic process"/>
    <property type="evidence" value="ECO:0007669"/>
    <property type="project" value="UniProtKB-KW"/>
</dbReference>
<dbReference type="AlphaFoldDB" id="A0A1D1ZWW8"/>
<keyword evidence="12" id="KW-0732">Signal</keyword>
<keyword evidence="7 11" id="KW-1133">Transmembrane helix</keyword>
<comment type="subcellular location">
    <subcellularLocation>
        <location evidence="1">Endoplasmic reticulum membrane</location>
        <topology evidence="1">Multi-pass membrane protein</topology>
    </subcellularLocation>
</comment>
<evidence type="ECO:0000256" key="4">
    <source>
        <dbReference type="ARBA" id="ARBA00022679"/>
    </source>
</evidence>
<name>A0A1D1ZWW8_AUXPR</name>
<feature type="transmembrane region" description="Helical" evidence="11">
    <location>
        <begin position="436"/>
        <end position="456"/>
    </location>
</feature>
<feature type="signal peptide" evidence="12">
    <location>
        <begin position="1"/>
        <end position="19"/>
    </location>
</feature>
<feature type="transmembrane region" description="Helical" evidence="11">
    <location>
        <begin position="96"/>
        <end position="119"/>
    </location>
</feature>
<dbReference type="PANTHER" id="PTHR12317:SF34">
    <property type="entry name" value="ACYLTRANSFERASE"/>
    <property type="match status" value="1"/>
</dbReference>
<keyword evidence="4" id="KW-0808">Transferase</keyword>
<dbReference type="PANTHER" id="PTHR12317">
    <property type="entry name" value="DIACYLGLYCEROL O-ACYLTRANSFERASE"/>
    <property type="match status" value="1"/>
</dbReference>
<feature type="transmembrane region" description="Helical" evidence="11">
    <location>
        <begin position="369"/>
        <end position="388"/>
    </location>
</feature>
<feature type="transmembrane region" description="Helical" evidence="11">
    <location>
        <begin position="246"/>
        <end position="271"/>
    </location>
</feature>
<keyword evidence="10" id="KW-0012">Acyltransferase</keyword>
<dbReference type="GO" id="GO:0005789">
    <property type="term" value="C:endoplasmic reticulum membrane"/>
    <property type="evidence" value="ECO:0007669"/>
    <property type="project" value="UniProtKB-SubCell"/>
</dbReference>
<sequence length="662" mass="72275">MPPVDPLLTSLSACWLVFATTAPTTYVVGATWLHRTRNGNEDPRPSQPGWGWGTGGGVRTLVFQALSLVTWLLGCAVAFPVVFSVQLDHADVTRELLAGAAAVGAVSAQLFQVSALLSFDAGAKPLRIWSGLQQGQVDVMWDVKKLPSRAAASYVVIAMGTLWVALGGALLYLGSEVLHDASSRLAYLVLAVACLTMAAFTTYGLAGHLRHAPALAAGSDDDSDSGRRARAPPSAWRFFQPFRGGAWFVATQALGWALFSAGLTLMLYLIAQGAAGVMEGARRYTWTAGAIMVTAQLVLASSLVFFQGPQRTMQLVRQISISLGEEARPRNLRQRLENVATIIILYIPMHVTSAAMAAYFFFLPPHIAVTLLIATLFVYYTVTSLGGAPEVSGRREWPAFQDWFGRQLEEVLPAWLGSLEVVREGASQPLDPEKRYVFGFAAHGLYPLGAGYLPVLPSFRRLLPGIRPVTLTASVVFVLPVLRDILAWLGLRVVTRRSFLRALRERGSVLLVPGGQAELVHTHRIFTAREYCVYRSHKGFVRVAQQAQASLVPLLVLGEIDSLRNLISAPAMLQWTYKRLGFPVPYLIVGRWGLTPFPQPTGLRFIIGEPIPPVELGPGEEPTQEQVDTVHAAFYDAMQALWHKHAPSFPGYDDVKFVLVDK</sequence>
<feature type="transmembrane region" description="Helical" evidence="11">
    <location>
        <begin position="468"/>
        <end position="491"/>
    </location>
</feature>
<evidence type="ECO:0000256" key="2">
    <source>
        <dbReference type="ARBA" id="ARBA00005420"/>
    </source>
</evidence>
<keyword evidence="8" id="KW-0443">Lipid metabolism</keyword>
<dbReference type="Pfam" id="PF03982">
    <property type="entry name" value="DAGAT"/>
    <property type="match status" value="1"/>
</dbReference>
<comment type="similarity">
    <text evidence="2">Belongs to the diacylglycerol acyltransferase family.</text>
</comment>
<feature type="transmembrane region" description="Helical" evidence="11">
    <location>
        <begin position="283"/>
        <end position="306"/>
    </location>
</feature>
<accession>A0A1D1ZWW8</accession>
<dbReference type="SUPFAM" id="SSF69593">
    <property type="entry name" value="Glycerol-3-phosphate (1)-acyltransferase"/>
    <property type="match status" value="1"/>
</dbReference>
<dbReference type="CDD" id="cd07987">
    <property type="entry name" value="LPLAT_MGAT-like"/>
    <property type="match status" value="1"/>
</dbReference>
<evidence type="ECO:0000256" key="8">
    <source>
        <dbReference type="ARBA" id="ARBA00023098"/>
    </source>
</evidence>
<protein>
    <recommendedName>
        <fullName evidence="14">Diacylglycerol O-acyltransferase</fullName>
    </recommendedName>
</protein>
<feature type="transmembrane region" description="Helical" evidence="11">
    <location>
        <begin position="339"/>
        <end position="362"/>
    </location>
</feature>
<evidence type="ECO:0000256" key="11">
    <source>
        <dbReference type="SAM" id="Phobius"/>
    </source>
</evidence>
<reference evidence="13" key="1">
    <citation type="submission" date="2015-08" db="EMBL/GenBank/DDBJ databases">
        <authorList>
            <person name="Babu N.S."/>
            <person name="Beckwith C.J."/>
            <person name="Beseler K.G."/>
            <person name="Brison A."/>
            <person name="Carone J.V."/>
            <person name="Caskin T.P."/>
            <person name="Diamond M."/>
            <person name="Durham M.E."/>
            <person name="Foxe J.M."/>
            <person name="Go M."/>
            <person name="Henderson B.A."/>
            <person name="Jones I.B."/>
            <person name="McGettigan J.A."/>
            <person name="Micheletti S.J."/>
            <person name="Nasrallah M.E."/>
            <person name="Ortiz D."/>
            <person name="Piller C.R."/>
            <person name="Privatt S.R."/>
            <person name="Schneider S.L."/>
            <person name="Sharp S."/>
            <person name="Smith T.C."/>
            <person name="Stanton J.D."/>
            <person name="Ullery H.E."/>
            <person name="Wilson R.J."/>
            <person name="Serrano M.G."/>
            <person name="Buck G."/>
            <person name="Lee V."/>
            <person name="Wang Y."/>
            <person name="Carvalho R."/>
            <person name="Voegtly L."/>
            <person name="Shi R."/>
            <person name="Duckworth R."/>
            <person name="Johnson A."/>
            <person name="Loviza R."/>
            <person name="Walstead R."/>
            <person name="Shah Z."/>
            <person name="Kiflezghi M."/>
            <person name="Wade K."/>
            <person name="Ball S.L."/>
            <person name="Bradley K.W."/>
            <person name="Asai D.J."/>
            <person name="Bowman C.A."/>
            <person name="Russell D.A."/>
            <person name="Pope W.H."/>
            <person name="Jacobs-Sera D."/>
            <person name="Hendrix R.W."/>
            <person name="Hatfull G.F."/>
        </authorList>
    </citation>
    <scope>NUCLEOTIDE SEQUENCE</scope>
</reference>
<keyword evidence="6" id="KW-0256">Endoplasmic reticulum</keyword>
<feature type="transmembrane region" description="Helical" evidence="11">
    <location>
        <begin position="185"/>
        <end position="206"/>
    </location>
</feature>
<feature type="transmembrane region" description="Helical" evidence="11">
    <location>
        <begin position="61"/>
        <end position="84"/>
    </location>
</feature>
<evidence type="ECO:0000256" key="1">
    <source>
        <dbReference type="ARBA" id="ARBA00004477"/>
    </source>
</evidence>
<keyword evidence="5 11" id="KW-0812">Transmembrane</keyword>
<evidence type="ECO:0000256" key="10">
    <source>
        <dbReference type="ARBA" id="ARBA00023315"/>
    </source>
</evidence>
<gene>
    <name evidence="13" type="ORF">g.30137</name>
</gene>
<dbReference type="GO" id="GO:0004144">
    <property type="term" value="F:diacylglycerol O-acyltransferase activity"/>
    <property type="evidence" value="ECO:0007669"/>
    <property type="project" value="UniProtKB-ARBA"/>
</dbReference>
<keyword evidence="9 11" id="KW-0472">Membrane</keyword>
<dbReference type="InterPro" id="IPR007130">
    <property type="entry name" value="DAGAT"/>
</dbReference>
<evidence type="ECO:0008006" key="14">
    <source>
        <dbReference type="Google" id="ProtNLM"/>
    </source>
</evidence>
<evidence type="ECO:0000256" key="3">
    <source>
        <dbReference type="ARBA" id="ARBA00022516"/>
    </source>
</evidence>
<dbReference type="EMBL" id="GDKF01007449">
    <property type="protein sequence ID" value="JAT71173.1"/>
    <property type="molecule type" value="Transcribed_RNA"/>
</dbReference>
<feature type="chain" id="PRO_5008901270" description="Diacylglycerol O-acyltransferase" evidence="12">
    <location>
        <begin position="20"/>
        <end position="662"/>
    </location>
</feature>
<evidence type="ECO:0000313" key="13">
    <source>
        <dbReference type="EMBL" id="JAT71173.1"/>
    </source>
</evidence>
<evidence type="ECO:0000256" key="5">
    <source>
        <dbReference type="ARBA" id="ARBA00022692"/>
    </source>
</evidence>
<feature type="transmembrane region" description="Helical" evidence="11">
    <location>
        <begin position="151"/>
        <end position="173"/>
    </location>
</feature>
<keyword evidence="3" id="KW-0444">Lipid biosynthesis</keyword>
<organism evidence="13">
    <name type="scientific">Auxenochlorella protothecoides</name>
    <name type="common">Green microalga</name>
    <name type="synonym">Chlorella protothecoides</name>
    <dbReference type="NCBI Taxonomy" id="3075"/>
    <lineage>
        <taxon>Eukaryota</taxon>
        <taxon>Viridiplantae</taxon>
        <taxon>Chlorophyta</taxon>
        <taxon>core chlorophytes</taxon>
        <taxon>Trebouxiophyceae</taxon>
        <taxon>Chlorellales</taxon>
        <taxon>Chlorellaceae</taxon>
        <taxon>Auxenochlorella</taxon>
    </lineage>
</organism>
<proteinExistence type="inferred from homology"/>
<evidence type="ECO:0000256" key="9">
    <source>
        <dbReference type="ARBA" id="ARBA00023136"/>
    </source>
</evidence>